<evidence type="ECO:0000313" key="3">
    <source>
        <dbReference type="Proteomes" id="UP000191024"/>
    </source>
</evidence>
<dbReference type="PANTHER" id="PTHR44167">
    <property type="entry name" value="OVARIAN-SPECIFIC SERINE/THREONINE-PROTEIN KINASE LOK-RELATED"/>
    <property type="match status" value="1"/>
</dbReference>
<dbReference type="PROSITE" id="PS00108">
    <property type="entry name" value="PROTEIN_KINASE_ST"/>
    <property type="match status" value="1"/>
</dbReference>
<dbReference type="SMART" id="SM00220">
    <property type="entry name" value="S_TKc"/>
    <property type="match status" value="1"/>
</dbReference>
<dbReference type="GO" id="GO:0005524">
    <property type="term" value="F:ATP binding"/>
    <property type="evidence" value="ECO:0007669"/>
    <property type="project" value="InterPro"/>
</dbReference>
<dbReference type="InterPro" id="IPR000719">
    <property type="entry name" value="Prot_kinase_dom"/>
</dbReference>
<sequence length="356" mass="40163">MSELGSMMSSSDNIIASTKFSVIEKDGCYAVKSTPLDSVVKPHDPICELDILNLLKGKNKHIIEILNSKIVNGIVTMKFPFYEENLYQYMLRNLEKKRWNPYLLESREAKETFVNKLDKQFAVSFFVQLAIALKFIHENGIIHRDVKPQNVLVSQNFEVTSKARIPQLVLIDFGIAYNVNKPQEPLDFKITDVSTSIYKAPELLFSVKNYSFPVDVWALLVLASQMFQSVTQSRTHIPAFADDGTGEIGEGSDIRLIASIFRSLGIPRVQQWPEVQKFGSPAFEGMFGSDGDGKYILDRDADQQRTCCLELFPALESIEEPQKSKLIECFIGMMPFESSKRISSAGIVELLQNVAK</sequence>
<dbReference type="OrthoDB" id="413582at2759"/>
<name>A0A1G4KCM1_9SACH</name>
<dbReference type="SUPFAM" id="SSF56112">
    <property type="entry name" value="Protein kinase-like (PK-like)"/>
    <property type="match status" value="1"/>
</dbReference>
<dbReference type="Gene3D" id="1.10.510.10">
    <property type="entry name" value="Transferase(Phosphotransferase) domain 1"/>
    <property type="match status" value="1"/>
</dbReference>
<dbReference type="GO" id="GO:0004674">
    <property type="term" value="F:protein serine/threonine kinase activity"/>
    <property type="evidence" value="ECO:0007669"/>
    <property type="project" value="TreeGrafter"/>
</dbReference>
<dbReference type="EMBL" id="LT598469">
    <property type="protein sequence ID" value="SCV02180.1"/>
    <property type="molecule type" value="Genomic_DNA"/>
</dbReference>
<evidence type="ECO:0000313" key="2">
    <source>
        <dbReference type="EMBL" id="SCV02180.1"/>
    </source>
</evidence>
<gene>
    <name evidence="2" type="ORF">LAMI_0G16622G</name>
</gene>
<dbReference type="InterPro" id="IPR011009">
    <property type="entry name" value="Kinase-like_dom_sf"/>
</dbReference>
<accession>A0A1G4KCM1</accession>
<protein>
    <submittedName>
        <fullName evidence="2">LAMI_0G16622g1_1</fullName>
    </submittedName>
</protein>
<dbReference type="AlphaFoldDB" id="A0A1G4KCM1"/>
<dbReference type="STRING" id="1230905.A0A1G4KCM1"/>
<dbReference type="InterPro" id="IPR008271">
    <property type="entry name" value="Ser/Thr_kinase_AS"/>
</dbReference>
<dbReference type="PANTHER" id="PTHR44167:SF24">
    <property type="entry name" value="SERINE_THREONINE-PROTEIN KINASE CHK2"/>
    <property type="match status" value="1"/>
</dbReference>
<organism evidence="2 3">
    <name type="scientific">Lachancea mirantina</name>
    <dbReference type="NCBI Taxonomy" id="1230905"/>
    <lineage>
        <taxon>Eukaryota</taxon>
        <taxon>Fungi</taxon>
        <taxon>Dikarya</taxon>
        <taxon>Ascomycota</taxon>
        <taxon>Saccharomycotina</taxon>
        <taxon>Saccharomycetes</taxon>
        <taxon>Saccharomycetales</taxon>
        <taxon>Saccharomycetaceae</taxon>
        <taxon>Lachancea</taxon>
    </lineage>
</organism>
<dbReference type="Pfam" id="PF00069">
    <property type="entry name" value="Pkinase"/>
    <property type="match status" value="1"/>
</dbReference>
<dbReference type="GO" id="GO:0005634">
    <property type="term" value="C:nucleus"/>
    <property type="evidence" value="ECO:0007669"/>
    <property type="project" value="TreeGrafter"/>
</dbReference>
<feature type="domain" description="Protein kinase" evidence="1">
    <location>
        <begin position="1"/>
        <end position="356"/>
    </location>
</feature>
<dbReference type="PROSITE" id="PS50011">
    <property type="entry name" value="PROTEIN_KINASE_DOM"/>
    <property type="match status" value="1"/>
</dbReference>
<dbReference type="Proteomes" id="UP000191024">
    <property type="component" value="Chromosome G"/>
</dbReference>
<proteinExistence type="predicted"/>
<evidence type="ECO:0000259" key="1">
    <source>
        <dbReference type="PROSITE" id="PS50011"/>
    </source>
</evidence>
<keyword evidence="3" id="KW-1185">Reference proteome</keyword>
<reference evidence="2 3" key="1">
    <citation type="submission" date="2016-03" db="EMBL/GenBank/DDBJ databases">
        <authorList>
            <person name="Devillers H."/>
        </authorList>
    </citation>
    <scope>NUCLEOTIDE SEQUENCE [LARGE SCALE GENOMIC DNA]</scope>
    <source>
        <strain evidence="2">CBS 11717</strain>
    </source>
</reference>
<dbReference type="GO" id="GO:0044773">
    <property type="term" value="P:mitotic DNA damage checkpoint signaling"/>
    <property type="evidence" value="ECO:0007669"/>
    <property type="project" value="TreeGrafter"/>
</dbReference>